<accession>A0A4Y2RE35</accession>
<sequence length="112" mass="12517">MPEFGPIPSEGRLFICLKTLAALQLRNEQCCKSCVDLSCRKFCAHYFGLLGSDMPGVTNGEKWTSRDSRISDFDAYSSEMTPQKRFDGKSSTGSQYSNGYNTGCYEHTYPIS</sequence>
<dbReference type="Proteomes" id="UP000499080">
    <property type="component" value="Unassembled WGS sequence"/>
</dbReference>
<organism evidence="1 2">
    <name type="scientific">Araneus ventricosus</name>
    <name type="common">Orbweaver spider</name>
    <name type="synonym">Epeira ventricosa</name>
    <dbReference type="NCBI Taxonomy" id="182803"/>
    <lineage>
        <taxon>Eukaryota</taxon>
        <taxon>Metazoa</taxon>
        <taxon>Ecdysozoa</taxon>
        <taxon>Arthropoda</taxon>
        <taxon>Chelicerata</taxon>
        <taxon>Arachnida</taxon>
        <taxon>Araneae</taxon>
        <taxon>Araneomorphae</taxon>
        <taxon>Entelegynae</taxon>
        <taxon>Araneoidea</taxon>
        <taxon>Araneidae</taxon>
        <taxon>Araneus</taxon>
    </lineage>
</organism>
<reference evidence="1 2" key="1">
    <citation type="journal article" date="2019" name="Sci. Rep.">
        <title>Orb-weaving spider Araneus ventricosus genome elucidates the spidroin gene catalogue.</title>
        <authorList>
            <person name="Kono N."/>
            <person name="Nakamura H."/>
            <person name="Ohtoshi R."/>
            <person name="Moran D.A.P."/>
            <person name="Shinohara A."/>
            <person name="Yoshida Y."/>
            <person name="Fujiwara M."/>
            <person name="Mori M."/>
            <person name="Tomita M."/>
            <person name="Arakawa K."/>
        </authorList>
    </citation>
    <scope>NUCLEOTIDE SEQUENCE [LARGE SCALE GENOMIC DNA]</scope>
</reference>
<gene>
    <name evidence="1" type="ORF">AVEN_47429_1</name>
</gene>
<comment type="caution">
    <text evidence="1">The sequence shown here is derived from an EMBL/GenBank/DDBJ whole genome shotgun (WGS) entry which is preliminary data.</text>
</comment>
<evidence type="ECO:0000313" key="1">
    <source>
        <dbReference type="EMBL" id="GBN73696.1"/>
    </source>
</evidence>
<keyword evidence="2" id="KW-1185">Reference proteome</keyword>
<dbReference type="OrthoDB" id="10489934at2759"/>
<evidence type="ECO:0000313" key="2">
    <source>
        <dbReference type="Proteomes" id="UP000499080"/>
    </source>
</evidence>
<dbReference type="EMBL" id="BGPR01016641">
    <property type="protein sequence ID" value="GBN73696.1"/>
    <property type="molecule type" value="Genomic_DNA"/>
</dbReference>
<protein>
    <submittedName>
        <fullName evidence="1">Uncharacterized protein</fullName>
    </submittedName>
</protein>
<dbReference type="AlphaFoldDB" id="A0A4Y2RE35"/>
<proteinExistence type="predicted"/>
<name>A0A4Y2RE35_ARAVE</name>